<dbReference type="HOGENOM" id="CLU_023194_3_1_1"/>
<dbReference type="PANTHER" id="PTHR42840">
    <property type="entry name" value="NAD(P)-BINDING ROSSMANN-FOLD SUPERFAMILY PROTEIN-RELATED"/>
    <property type="match status" value="1"/>
</dbReference>
<dbReference type="GO" id="GO:0000166">
    <property type="term" value="F:nucleotide binding"/>
    <property type="evidence" value="ECO:0007669"/>
    <property type="project" value="InterPro"/>
</dbReference>
<evidence type="ECO:0000259" key="3">
    <source>
        <dbReference type="Pfam" id="PF22725"/>
    </source>
</evidence>
<evidence type="ECO:0000259" key="2">
    <source>
        <dbReference type="Pfam" id="PF01408"/>
    </source>
</evidence>
<dbReference type="PANTHER" id="PTHR42840:SF5">
    <property type="entry name" value="NAD(P)-BINDING ROSSMANN-FOLD SUPERFAMILY PROTEIN"/>
    <property type="match status" value="1"/>
</dbReference>
<name>A0A0B4GY15_METGA</name>
<keyword evidence="5" id="KW-1185">Reference proteome</keyword>
<dbReference type="InterPro" id="IPR000683">
    <property type="entry name" value="Gfo/Idh/MocA-like_OxRdtase_N"/>
</dbReference>
<proteinExistence type="inferred from homology"/>
<dbReference type="Gene3D" id="3.30.360.10">
    <property type="entry name" value="Dihydrodipicolinate Reductase, domain 2"/>
    <property type="match status" value="1"/>
</dbReference>
<dbReference type="Pfam" id="PF22725">
    <property type="entry name" value="GFO_IDH_MocA_C3"/>
    <property type="match status" value="1"/>
</dbReference>
<gene>
    <name evidence="4" type="ORF">MGU_08241</name>
</gene>
<evidence type="ECO:0000313" key="4">
    <source>
        <dbReference type="EMBL" id="KID84577.1"/>
    </source>
</evidence>
<dbReference type="GO" id="GO:0016491">
    <property type="term" value="F:oxidoreductase activity"/>
    <property type="evidence" value="ECO:0007669"/>
    <property type="project" value="TreeGrafter"/>
</dbReference>
<feature type="domain" description="GFO/IDH/MocA-like oxidoreductase" evidence="3">
    <location>
        <begin position="174"/>
        <end position="292"/>
    </location>
</feature>
<dbReference type="AlphaFoldDB" id="A0A0B4GY15"/>
<dbReference type="GO" id="GO:0005737">
    <property type="term" value="C:cytoplasm"/>
    <property type="evidence" value="ECO:0007669"/>
    <property type="project" value="TreeGrafter"/>
</dbReference>
<accession>A0A0B4GY15</accession>
<dbReference type="EMBL" id="AZNH01000040">
    <property type="protein sequence ID" value="KID84577.1"/>
    <property type="molecule type" value="Genomic_DNA"/>
</dbReference>
<dbReference type="InterPro" id="IPR036291">
    <property type="entry name" value="NAD(P)-bd_dom_sf"/>
</dbReference>
<dbReference type="GO" id="GO:0006740">
    <property type="term" value="P:NADPH regeneration"/>
    <property type="evidence" value="ECO:0007669"/>
    <property type="project" value="TreeGrafter"/>
</dbReference>
<dbReference type="Gene3D" id="3.40.50.720">
    <property type="entry name" value="NAD(P)-binding Rossmann-like Domain"/>
    <property type="match status" value="1"/>
</dbReference>
<evidence type="ECO:0000256" key="1">
    <source>
        <dbReference type="ARBA" id="ARBA00010928"/>
    </source>
</evidence>
<sequence length="374" mass="39753">MTQPMGVAIIGSGLFVKAEHLVSSLPKPTPSSTSCAKTDARHNQPAVLANARLDLKALYSRSLKSAQETAGQIKDAPQPALYAEDSPGSQYADLLQRQDVQAVIVALPIVSQPPYVRAALAAGKHVLAEKPIAQDVATAQDLIAFHESLAPPRPILAVAENVRFAPRLLYAAGQARALGRVTHFSVRVAGLTGPDNKYYGTRWRASPAHQGGFLLDGGVHHAAATRLLLRGEGDAPAAVRAYTGLTRGHLAPMDTVTALVRTESGAVGTYCHSAGTLMSAFEWEVACERGVVRSDGDLVTVTGEDGTKVERRFERTSGVREEVDAWAGSILDGGGVVAPMQSAREALADLEFLEAMFASGAEGGEERRYVLQRW</sequence>
<dbReference type="OrthoDB" id="64915at2759"/>
<dbReference type="SUPFAM" id="SSF51735">
    <property type="entry name" value="NAD(P)-binding Rossmann-fold domains"/>
    <property type="match status" value="1"/>
</dbReference>
<comment type="similarity">
    <text evidence="1">Belongs to the Gfo/Idh/MocA family.</text>
</comment>
<protein>
    <submittedName>
        <fullName evidence="4">Oxidoreductase family, NAD-binding Rossmann fold protein</fullName>
    </submittedName>
</protein>
<dbReference type="SUPFAM" id="SSF55347">
    <property type="entry name" value="Glyceraldehyde-3-phosphate dehydrogenase-like, C-terminal domain"/>
    <property type="match status" value="1"/>
</dbReference>
<dbReference type="InterPro" id="IPR055170">
    <property type="entry name" value="GFO_IDH_MocA-like_dom"/>
</dbReference>
<reference evidence="4 5" key="1">
    <citation type="journal article" date="2014" name="Proc. Natl. Acad. Sci. U.S.A.">
        <title>Trajectory and genomic determinants of fungal-pathogen speciation and host adaptation.</title>
        <authorList>
            <person name="Hu X."/>
            <person name="Xiao G."/>
            <person name="Zheng P."/>
            <person name="Shang Y."/>
            <person name="Su Y."/>
            <person name="Zhang X."/>
            <person name="Liu X."/>
            <person name="Zhan S."/>
            <person name="St Leger R.J."/>
            <person name="Wang C."/>
        </authorList>
    </citation>
    <scope>NUCLEOTIDE SEQUENCE [LARGE SCALE GENOMIC DNA]</scope>
    <source>
        <strain evidence="4 5">ARSEF 977</strain>
    </source>
</reference>
<feature type="domain" description="Gfo/Idh/MocA-like oxidoreductase N-terminal" evidence="2">
    <location>
        <begin position="32"/>
        <end position="145"/>
    </location>
</feature>
<evidence type="ECO:0000313" key="5">
    <source>
        <dbReference type="Proteomes" id="UP000031192"/>
    </source>
</evidence>
<dbReference type="Proteomes" id="UP000031192">
    <property type="component" value="Unassembled WGS sequence"/>
</dbReference>
<dbReference type="Pfam" id="PF01408">
    <property type="entry name" value="GFO_IDH_MocA"/>
    <property type="match status" value="1"/>
</dbReference>
<comment type="caution">
    <text evidence="4">The sequence shown here is derived from an EMBL/GenBank/DDBJ whole genome shotgun (WGS) entry which is preliminary data.</text>
</comment>
<organism evidence="4 5">
    <name type="scientific">Metarhizium guizhouense (strain ARSEF 977)</name>
    <dbReference type="NCBI Taxonomy" id="1276136"/>
    <lineage>
        <taxon>Eukaryota</taxon>
        <taxon>Fungi</taxon>
        <taxon>Dikarya</taxon>
        <taxon>Ascomycota</taxon>
        <taxon>Pezizomycotina</taxon>
        <taxon>Sordariomycetes</taxon>
        <taxon>Hypocreomycetidae</taxon>
        <taxon>Hypocreales</taxon>
        <taxon>Clavicipitaceae</taxon>
        <taxon>Metarhizium</taxon>
    </lineage>
</organism>